<dbReference type="EMBL" id="MHKX01000004">
    <property type="protein sequence ID" value="OGY98633.1"/>
    <property type="molecule type" value="Genomic_DNA"/>
</dbReference>
<evidence type="ECO:0000313" key="2">
    <source>
        <dbReference type="EMBL" id="OGY98633.1"/>
    </source>
</evidence>
<dbReference type="InterPro" id="IPR008972">
    <property type="entry name" value="Cupredoxin"/>
</dbReference>
<reference evidence="2 3" key="1">
    <citation type="journal article" date="2016" name="Nat. Commun.">
        <title>Thousands of microbial genomes shed light on interconnected biogeochemical processes in an aquifer system.</title>
        <authorList>
            <person name="Anantharaman K."/>
            <person name="Brown C.T."/>
            <person name="Hug L.A."/>
            <person name="Sharon I."/>
            <person name="Castelle C.J."/>
            <person name="Probst A.J."/>
            <person name="Thomas B.C."/>
            <person name="Singh A."/>
            <person name="Wilkins M.J."/>
            <person name="Karaoz U."/>
            <person name="Brodie E.L."/>
            <person name="Williams K.H."/>
            <person name="Hubbard S.S."/>
            <person name="Banfield J.F."/>
        </authorList>
    </citation>
    <scope>NUCLEOTIDE SEQUENCE [LARGE SCALE GENOMIC DNA]</scope>
</reference>
<dbReference type="Proteomes" id="UP000179059">
    <property type="component" value="Unassembled WGS sequence"/>
</dbReference>
<feature type="domain" description="EfeO-type cupredoxin-like" evidence="1">
    <location>
        <begin position="39"/>
        <end position="108"/>
    </location>
</feature>
<protein>
    <recommendedName>
        <fullName evidence="1">EfeO-type cupredoxin-like domain-containing protein</fullName>
    </recommendedName>
</protein>
<name>A0A1G2CB50_9BACT</name>
<accession>A0A1G2CB50</accession>
<dbReference type="AlphaFoldDB" id="A0A1G2CB50"/>
<organism evidence="2 3">
    <name type="scientific">Candidatus Liptonbacteria bacterium RIFCSPHIGHO2_01_FULL_57_28</name>
    <dbReference type="NCBI Taxonomy" id="1798647"/>
    <lineage>
        <taxon>Bacteria</taxon>
        <taxon>Candidatus Liptoniibacteriota</taxon>
    </lineage>
</organism>
<dbReference type="InterPro" id="IPR028096">
    <property type="entry name" value="EfeO_Cupredoxin"/>
</dbReference>
<proteinExistence type="predicted"/>
<dbReference type="STRING" id="1798647.A2855_01215"/>
<dbReference type="Pfam" id="PF13473">
    <property type="entry name" value="Cupredoxin_1"/>
    <property type="match status" value="1"/>
</dbReference>
<sequence length="127" mass="13415">MKKTAIIIVGLAVLIGAGIILFGGQGGSANGKANVTIVDGEQVIEIDVKGGYSPRVTEAQAGIPTIIKMRTSGTFDCSASVVIPDLKYRKLLPSNGETIVELPPQEPGFVLRGLCSMGMYNFEIRFS</sequence>
<evidence type="ECO:0000259" key="1">
    <source>
        <dbReference type="Pfam" id="PF13473"/>
    </source>
</evidence>
<evidence type="ECO:0000313" key="3">
    <source>
        <dbReference type="Proteomes" id="UP000179059"/>
    </source>
</evidence>
<gene>
    <name evidence="2" type="ORF">A2855_01215</name>
</gene>
<dbReference type="Gene3D" id="2.60.40.420">
    <property type="entry name" value="Cupredoxins - blue copper proteins"/>
    <property type="match status" value="1"/>
</dbReference>
<comment type="caution">
    <text evidence="2">The sequence shown here is derived from an EMBL/GenBank/DDBJ whole genome shotgun (WGS) entry which is preliminary data.</text>
</comment>